<protein>
    <recommendedName>
        <fullName evidence="5">CASP8-associated protein 2-like protein</fullName>
    </recommendedName>
</protein>
<dbReference type="VEuPathDB" id="VectorBase:LDEU010166"/>
<dbReference type="EMBL" id="NCKV01010484">
    <property type="protein sequence ID" value="RWS21874.1"/>
    <property type="molecule type" value="Genomic_DNA"/>
</dbReference>
<evidence type="ECO:0000256" key="2">
    <source>
        <dbReference type="SAM" id="MobiDB-lite"/>
    </source>
</evidence>
<evidence type="ECO:0008006" key="5">
    <source>
        <dbReference type="Google" id="ProtNLM"/>
    </source>
</evidence>
<organism evidence="3 4">
    <name type="scientific">Leptotrombidium deliense</name>
    <dbReference type="NCBI Taxonomy" id="299467"/>
    <lineage>
        <taxon>Eukaryota</taxon>
        <taxon>Metazoa</taxon>
        <taxon>Ecdysozoa</taxon>
        <taxon>Arthropoda</taxon>
        <taxon>Chelicerata</taxon>
        <taxon>Arachnida</taxon>
        <taxon>Acari</taxon>
        <taxon>Acariformes</taxon>
        <taxon>Trombidiformes</taxon>
        <taxon>Prostigmata</taxon>
        <taxon>Anystina</taxon>
        <taxon>Parasitengona</taxon>
        <taxon>Trombiculoidea</taxon>
        <taxon>Trombiculidae</taxon>
        <taxon>Leptotrombidium</taxon>
    </lineage>
</organism>
<dbReference type="OrthoDB" id="1938039at2759"/>
<feature type="non-terminal residue" evidence="3">
    <location>
        <position position="102"/>
    </location>
</feature>
<name>A0A443S312_9ACAR</name>
<keyword evidence="1" id="KW-0175">Coiled coil</keyword>
<keyword evidence="4" id="KW-1185">Reference proteome</keyword>
<sequence>MSVDDDDFDIYGDLLDDPCSSSQESNAEESDGQRASRNLSDVLIIEQSFEKLREEKLVLSRTVNELKEIILKRDKQNCILKANISSLYKTAKAEIERKNNEI</sequence>
<feature type="coiled-coil region" evidence="1">
    <location>
        <begin position="49"/>
        <end position="101"/>
    </location>
</feature>
<dbReference type="Proteomes" id="UP000288716">
    <property type="component" value="Unassembled WGS sequence"/>
</dbReference>
<comment type="caution">
    <text evidence="3">The sequence shown here is derived from an EMBL/GenBank/DDBJ whole genome shotgun (WGS) entry which is preliminary data.</text>
</comment>
<evidence type="ECO:0000256" key="1">
    <source>
        <dbReference type="SAM" id="Coils"/>
    </source>
</evidence>
<accession>A0A443S312</accession>
<dbReference type="AlphaFoldDB" id="A0A443S312"/>
<feature type="region of interest" description="Disordered" evidence="2">
    <location>
        <begin position="1"/>
        <end position="35"/>
    </location>
</feature>
<evidence type="ECO:0000313" key="3">
    <source>
        <dbReference type="EMBL" id="RWS21874.1"/>
    </source>
</evidence>
<feature type="compositionally biased region" description="Acidic residues" evidence="2">
    <location>
        <begin position="1"/>
        <end position="16"/>
    </location>
</feature>
<reference evidence="3 4" key="1">
    <citation type="journal article" date="2018" name="Gigascience">
        <title>Genomes of trombidid mites reveal novel predicted allergens and laterally-transferred genes associated with secondary metabolism.</title>
        <authorList>
            <person name="Dong X."/>
            <person name="Chaisiri K."/>
            <person name="Xia D."/>
            <person name="Armstrong S.D."/>
            <person name="Fang Y."/>
            <person name="Donnelly M.J."/>
            <person name="Kadowaki T."/>
            <person name="McGarry J.W."/>
            <person name="Darby A.C."/>
            <person name="Makepeace B.L."/>
        </authorList>
    </citation>
    <scope>NUCLEOTIDE SEQUENCE [LARGE SCALE GENOMIC DNA]</scope>
    <source>
        <strain evidence="3">UoL-UT</strain>
    </source>
</reference>
<proteinExistence type="predicted"/>
<gene>
    <name evidence="3" type="ORF">B4U80_02457</name>
</gene>
<evidence type="ECO:0000313" key="4">
    <source>
        <dbReference type="Proteomes" id="UP000288716"/>
    </source>
</evidence>